<dbReference type="Proteomes" id="UP000221015">
    <property type="component" value="Unassembled WGS sequence"/>
</dbReference>
<comment type="caution">
    <text evidence="1">The sequence shown here is derived from an EMBL/GenBank/DDBJ whole genome shotgun (WGS) entry which is preliminary data.</text>
</comment>
<name>A0A2J4JQU3_9FIRM</name>
<protein>
    <submittedName>
        <fullName evidence="1">Uncharacterized protein</fullName>
    </submittedName>
</protein>
<proteinExistence type="predicted"/>
<gene>
    <name evidence="1" type="ORF">CGS50_000960</name>
</gene>
<dbReference type="EMBL" id="NMTS02000001">
    <property type="protein sequence ID" value="PLK30227.1"/>
    <property type="molecule type" value="Genomic_DNA"/>
</dbReference>
<dbReference type="AlphaFoldDB" id="A0A2J4JQU3"/>
<accession>A0A2J4JQU3</accession>
<sequence length="101" mass="11589">MERTFSPMIRQFSAIDGLQKAYTLVYSMDTGNENGCCLTLCRTGNRQYMQSCYIAAAPEFCYRILRYLCENGVQPEIWQDVVEELTDTEQLRQKGGALRGE</sequence>
<evidence type="ECO:0000313" key="2">
    <source>
        <dbReference type="Proteomes" id="UP000221015"/>
    </source>
</evidence>
<reference evidence="1 2" key="1">
    <citation type="journal article" date="2017" name="Front. Microbiol.">
        <title>New Insights into the Diversity of the Genus Faecalibacterium.</title>
        <authorList>
            <person name="Benevides L."/>
            <person name="Burman S."/>
            <person name="Martin R."/>
            <person name="Robert V."/>
            <person name="Thomas M."/>
            <person name="Miquel S."/>
            <person name="Chain F."/>
            <person name="Sokol H."/>
            <person name="Bermudez-Humaran L.G."/>
            <person name="Morrison M."/>
            <person name="Langella P."/>
            <person name="Azevedo V.A."/>
            <person name="Chatel J.M."/>
            <person name="Soares S."/>
        </authorList>
    </citation>
    <scope>NUCLEOTIDE SEQUENCE [LARGE SCALE GENOMIC DNA]</scope>
    <source>
        <strain evidence="1 2">CNCM I 4542</strain>
    </source>
</reference>
<evidence type="ECO:0000313" key="1">
    <source>
        <dbReference type="EMBL" id="PLK30227.1"/>
    </source>
</evidence>
<organism evidence="1 2">
    <name type="scientific">Faecalibacterium prausnitzii</name>
    <dbReference type="NCBI Taxonomy" id="853"/>
    <lineage>
        <taxon>Bacteria</taxon>
        <taxon>Bacillati</taxon>
        <taxon>Bacillota</taxon>
        <taxon>Clostridia</taxon>
        <taxon>Eubacteriales</taxon>
        <taxon>Oscillospiraceae</taxon>
        <taxon>Faecalibacterium</taxon>
    </lineage>
</organism>
<dbReference type="RefSeq" id="WP_101956483.1">
    <property type="nucleotide sequence ID" value="NZ_CP065382.1"/>
</dbReference>